<evidence type="ECO:0000313" key="3">
    <source>
        <dbReference type="Proteomes" id="UP000066480"/>
    </source>
</evidence>
<dbReference type="OrthoDB" id="4558476at2"/>
<dbReference type="EMBL" id="CP011112">
    <property type="protein sequence ID" value="AKU15451.1"/>
    <property type="molecule type" value="Genomic_DNA"/>
</dbReference>
<accession>A0A0K1JFH2</accession>
<evidence type="ECO:0000256" key="1">
    <source>
        <dbReference type="SAM" id="MobiDB-lite"/>
    </source>
</evidence>
<gene>
    <name evidence="2" type="ORF">VV02_05510</name>
</gene>
<name>A0A0K1JFH2_9MICO</name>
<dbReference type="KEGG" id="lmoi:VV02_05510"/>
<keyword evidence="3" id="KW-1185">Reference proteome</keyword>
<dbReference type="STRING" id="571913.VV02_05510"/>
<protein>
    <submittedName>
        <fullName evidence="2">Uncharacterized protein</fullName>
    </submittedName>
</protein>
<dbReference type="Proteomes" id="UP000066480">
    <property type="component" value="Chromosome"/>
</dbReference>
<reference evidence="2 3" key="1">
    <citation type="submission" date="2015-03" db="EMBL/GenBank/DDBJ databases">
        <title>Luteipulveratus halotolerans sp. nov., a novel actinobacterium (Dermacoccaceae) from Sarawak, Malaysia.</title>
        <authorList>
            <person name="Juboi H."/>
            <person name="Basik A."/>
            <person name="Shamsul S.S."/>
            <person name="Arnold P."/>
            <person name="Schmitt E.K."/>
            <person name="Sanglier J.-J."/>
            <person name="Yeo T."/>
        </authorList>
    </citation>
    <scope>NUCLEOTIDE SEQUENCE [LARGE SCALE GENOMIC DNA]</scope>
    <source>
        <strain evidence="2 3">MN07-A0370</strain>
    </source>
</reference>
<sequence>MTKKSQEPEPPEGMLFGVPYDARRPTGKRVVSRVWNPDDRRLFTPTPFGHGHVINGYWLAHPIRYWQRRRSGGERA</sequence>
<dbReference type="AlphaFoldDB" id="A0A0K1JFH2"/>
<proteinExistence type="predicted"/>
<organism evidence="2 3">
    <name type="scientific">Luteipulveratus mongoliensis</name>
    <dbReference type="NCBI Taxonomy" id="571913"/>
    <lineage>
        <taxon>Bacteria</taxon>
        <taxon>Bacillati</taxon>
        <taxon>Actinomycetota</taxon>
        <taxon>Actinomycetes</taxon>
        <taxon>Micrococcales</taxon>
        <taxon>Dermacoccaceae</taxon>
        <taxon>Luteipulveratus</taxon>
    </lineage>
</organism>
<feature type="region of interest" description="Disordered" evidence="1">
    <location>
        <begin position="1"/>
        <end position="21"/>
    </location>
</feature>
<dbReference type="RefSeq" id="WP_052590346.1">
    <property type="nucleotide sequence ID" value="NZ_CP011112.1"/>
</dbReference>
<evidence type="ECO:0000313" key="2">
    <source>
        <dbReference type="EMBL" id="AKU15451.1"/>
    </source>
</evidence>